<accession>A0A9W9GP43</accession>
<comment type="caution">
    <text evidence="1">The sequence shown here is derived from an EMBL/GenBank/DDBJ whole genome shotgun (WGS) entry which is preliminary data.</text>
</comment>
<gene>
    <name evidence="1" type="ORF">N7515_008205</name>
</gene>
<name>A0A9W9GP43_9EURO</name>
<sequence>MSIADRTDPGRDPVQAAELVKIGGEHPEYQAQIQAEVLWLFAALAALKLIVHVLPDKRVQLAAVE</sequence>
<keyword evidence="2" id="KW-1185">Reference proteome</keyword>
<dbReference type="AlphaFoldDB" id="A0A9W9GP43"/>
<evidence type="ECO:0000313" key="2">
    <source>
        <dbReference type="Proteomes" id="UP001149079"/>
    </source>
</evidence>
<organism evidence="1 2">
    <name type="scientific">Penicillium bovifimosum</name>
    <dbReference type="NCBI Taxonomy" id="126998"/>
    <lineage>
        <taxon>Eukaryota</taxon>
        <taxon>Fungi</taxon>
        <taxon>Dikarya</taxon>
        <taxon>Ascomycota</taxon>
        <taxon>Pezizomycotina</taxon>
        <taxon>Eurotiomycetes</taxon>
        <taxon>Eurotiomycetidae</taxon>
        <taxon>Eurotiales</taxon>
        <taxon>Aspergillaceae</taxon>
        <taxon>Penicillium</taxon>
    </lineage>
</organism>
<dbReference type="RefSeq" id="XP_056518779.1">
    <property type="nucleotide sequence ID" value="XM_056668949.1"/>
</dbReference>
<protein>
    <submittedName>
        <fullName evidence="1">Uncharacterized protein</fullName>
    </submittedName>
</protein>
<reference evidence="1" key="1">
    <citation type="submission" date="2022-11" db="EMBL/GenBank/DDBJ databases">
        <authorList>
            <person name="Petersen C."/>
        </authorList>
    </citation>
    <scope>NUCLEOTIDE SEQUENCE</scope>
    <source>
        <strain evidence="1">IBT 22155</strain>
    </source>
</reference>
<proteinExistence type="predicted"/>
<dbReference type="EMBL" id="JAPQKL010000006">
    <property type="protein sequence ID" value="KAJ5124380.1"/>
    <property type="molecule type" value="Genomic_DNA"/>
</dbReference>
<reference evidence="1" key="2">
    <citation type="journal article" date="2023" name="IMA Fungus">
        <title>Comparative genomic study of the Penicillium genus elucidates a diverse pangenome and 15 lateral gene transfer events.</title>
        <authorList>
            <person name="Petersen C."/>
            <person name="Sorensen T."/>
            <person name="Nielsen M.R."/>
            <person name="Sondergaard T.E."/>
            <person name="Sorensen J.L."/>
            <person name="Fitzpatrick D.A."/>
            <person name="Frisvad J.C."/>
            <person name="Nielsen K.L."/>
        </authorList>
    </citation>
    <scope>NUCLEOTIDE SEQUENCE</scope>
    <source>
        <strain evidence="1">IBT 22155</strain>
    </source>
</reference>
<evidence type="ECO:0000313" key="1">
    <source>
        <dbReference type="EMBL" id="KAJ5124380.1"/>
    </source>
</evidence>
<dbReference type="Proteomes" id="UP001149079">
    <property type="component" value="Unassembled WGS sequence"/>
</dbReference>
<dbReference type="GeneID" id="81408119"/>